<feature type="non-terminal residue" evidence="2">
    <location>
        <position position="134"/>
    </location>
</feature>
<dbReference type="SUPFAM" id="SSF46689">
    <property type="entry name" value="Homeodomain-like"/>
    <property type="match status" value="1"/>
</dbReference>
<dbReference type="Proteomes" id="UP000288102">
    <property type="component" value="Unassembled WGS sequence"/>
</dbReference>
<dbReference type="AlphaFoldDB" id="A0A433ZZW5"/>
<dbReference type="InterPro" id="IPR006120">
    <property type="entry name" value="Resolvase_HTH_dom"/>
</dbReference>
<name>A0A433ZZW5_9FLAO</name>
<comment type="caution">
    <text evidence="2">The sequence shown here is derived from an EMBL/GenBank/DDBJ whole genome shotgun (WGS) entry which is preliminary data.</text>
</comment>
<gene>
    <name evidence="2" type="ORF">D0817_25330</name>
</gene>
<feature type="domain" description="Resolvase HTH" evidence="1">
    <location>
        <begin position="20"/>
        <end position="56"/>
    </location>
</feature>
<reference evidence="3" key="1">
    <citation type="journal article" date="2019" name="Syst. Appl. Microbiol.">
        <title>Flavobacterium circumlabens sp. nov. and Flavobacterium cupreum sp. nov., two psychrotrophic species isolated from Antarctic environmental samples.</title>
        <authorList>
            <person name="Kralova S."/>
            <person name="Busse H.-J."/>
            <person name="Svec P."/>
            <person name="Maslanova I."/>
            <person name="Stankova E."/>
            <person name="Bartak M."/>
            <person name="Sedlacek I."/>
        </authorList>
    </citation>
    <scope>NUCLEOTIDE SEQUENCE [LARGE SCALE GENOMIC DNA]</scope>
    <source>
        <strain evidence="3">CCM 8825</strain>
    </source>
</reference>
<dbReference type="InterPro" id="IPR009057">
    <property type="entry name" value="Homeodomain-like_sf"/>
</dbReference>
<proteinExistence type="predicted"/>
<protein>
    <recommendedName>
        <fullName evidence="1">Resolvase HTH domain-containing protein</fullName>
    </recommendedName>
</protein>
<dbReference type="GO" id="GO:0003677">
    <property type="term" value="F:DNA binding"/>
    <property type="evidence" value="ECO:0007669"/>
    <property type="project" value="InterPro"/>
</dbReference>
<dbReference type="EMBL" id="QWDM01000094">
    <property type="protein sequence ID" value="RUT67651.1"/>
    <property type="molecule type" value="Genomic_DNA"/>
</dbReference>
<evidence type="ECO:0000313" key="2">
    <source>
        <dbReference type="EMBL" id="RUT67651.1"/>
    </source>
</evidence>
<organism evidence="2 3">
    <name type="scientific">Flavobacterium cupreum</name>
    <dbReference type="NCBI Taxonomy" id="2133766"/>
    <lineage>
        <taxon>Bacteria</taxon>
        <taxon>Pseudomonadati</taxon>
        <taxon>Bacteroidota</taxon>
        <taxon>Flavobacteriia</taxon>
        <taxon>Flavobacteriales</taxon>
        <taxon>Flavobacteriaceae</taxon>
        <taxon>Flavobacterium</taxon>
    </lineage>
</organism>
<dbReference type="Pfam" id="PF02796">
    <property type="entry name" value="HTH_7"/>
    <property type="match status" value="1"/>
</dbReference>
<evidence type="ECO:0000259" key="1">
    <source>
        <dbReference type="Pfam" id="PF02796"/>
    </source>
</evidence>
<keyword evidence="3" id="KW-1185">Reference proteome</keyword>
<evidence type="ECO:0000313" key="3">
    <source>
        <dbReference type="Proteomes" id="UP000288102"/>
    </source>
</evidence>
<dbReference type="Gene3D" id="1.10.10.60">
    <property type="entry name" value="Homeodomain-like"/>
    <property type="match status" value="1"/>
</dbReference>
<dbReference type="GO" id="GO:0000150">
    <property type="term" value="F:DNA strand exchange activity"/>
    <property type="evidence" value="ECO:0007669"/>
    <property type="project" value="InterPro"/>
</dbReference>
<accession>A0A433ZZW5</accession>
<sequence length="134" mass="15837">MFIKNILLVFKTKDMANKRLDMRNILQLLRLYTQGVSKLQISRQLGLSRNTVKKYIESFHQNSFTYQELSGLSNEDLEELFDGQIKAVPEKNIVLESLFPTIEKELKRVGVTRQLLWEEYRENHPDGYSYSQFC</sequence>